<dbReference type="Pfam" id="PF03081">
    <property type="entry name" value="Exo70_C"/>
    <property type="match status" value="1"/>
</dbReference>
<dbReference type="InterPro" id="IPR016159">
    <property type="entry name" value="Cullin_repeat-like_dom_sf"/>
</dbReference>
<dbReference type="PANTHER" id="PTHR12542">
    <property type="entry name" value="EXOCYST COMPLEX PROTEIN EXO70"/>
    <property type="match status" value="1"/>
</dbReference>
<proteinExistence type="inferred from homology"/>
<dbReference type="GO" id="GO:0015031">
    <property type="term" value="P:protein transport"/>
    <property type="evidence" value="ECO:0007669"/>
    <property type="project" value="UniProtKB-KW"/>
</dbReference>
<keyword evidence="3" id="KW-0653">Protein transport</keyword>
<feature type="compositionally biased region" description="Basic and acidic residues" evidence="4">
    <location>
        <begin position="30"/>
        <end position="40"/>
    </location>
</feature>
<gene>
    <name evidence="6" type="ORF">IFM89_003211</name>
</gene>
<dbReference type="GO" id="GO:0005546">
    <property type="term" value="F:phosphatidylinositol-4,5-bisphosphate binding"/>
    <property type="evidence" value="ECO:0007669"/>
    <property type="project" value="InterPro"/>
</dbReference>
<evidence type="ECO:0000313" key="7">
    <source>
        <dbReference type="Proteomes" id="UP000631114"/>
    </source>
</evidence>
<sequence length="339" mass="38330">MFRSRHSASMDKNHNTNNHNLSEKSSSFSSREDPKQESPDHPSSTDIDRKSTDTHQETIREDNELLENDMIQNDSSAEDVDTSLVKLSEEVDQFLEDVAAKNLPSEVPSCLEKFAKLVQVEIVKCVSGETQSKLINDSSDEVETSIFDSVERIYKLTNAFECCQVYGVTRRTAIEERLKKLGFEKFSIEDVQKMNWESLEGEIVTWIKVIKQGVNTYLPGERKLCEQVFSEKLLVSGNMFNNLTRNIILQLLNFAEAVAMTKRSAEKLFKFLDMYETLRDLIPTTDEFLAEDSTHDTKGETQSARRRLGEAAVGIFCDLENSIKSDVAKTPVPGGAVHP</sequence>
<comment type="function">
    <text evidence="3">Component of the exocyst complex.</text>
</comment>
<evidence type="ECO:0000256" key="1">
    <source>
        <dbReference type="ARBA" id="ARBA00006756"/>
    </source>
</evidence>
<feature type="region of interest" description="Disordered" evidence="4">
    <location>
        <begin position="1"/>
        <end position="57"/>
    </location>
</feature>
<dbReference type="EMBL" id="JADFTS010000008">
    <property type="protein sequence ID" value="KAF9591260.1"/>
    <property type="molecule type" value="Genomic_DNA"/>
</dbReference>
<evidence type="ECO:0000259" key="5">
    <source>
        <dbReference type="Pfam" id="PF03081"/>
    </source>
</evidence>
<dbReference type="AlphaFoldDB" id="A0A835H0X9"/>
<evidence type="ECO:0000256" key="2">
    <source>
        <dbReference type="ARBA" id="ARBA00022448"/>
    </source>
</evidence>
<evidence type="ECO:0000256" key="3">
    <source>
        <dbReference type="RuleBase" id="RU365026"/>
    </source>
</evidence>
<comment type="similarity">
    <text evidence="1 3">Belongs to the EXO70 family.</text>
</comment>
<dbReference type="Proteomes" id="UP000631114">
    <property type="component" value="Unassembled WGS sequence"/>
</dbReference>
<feature type="compositionally biased region" description="Basic and acidic residues" evidence="4">
    <location>
        <begin position="46"/>
        <end position="57"/>
    </location>
</feature>
<dbReference type="GO" id="GO:0000145">
    <property type="term" value="C:exocyst"/>
    <property type="evidence" value="ECO:0007669"/>
    <property type="project" value="InterPro"/>
</dbReference>
<dbReference type="InterPro" id="IPR004140">
    <property type="entry name" value="Exo70"/>
</dbReference>
<keyword evidence="7" id="KW-1185">Reference proteome</keyword>
<feature type="domain" description="Exocyst complex subunit Exo70 C-terminal" evidence="5">
    <location>
        <begin position="205"/>
        <end position="339"/>
    </location>
</feature>
<evidence type="ECO:0000256" key="4">
    <source>
        <dbReference type="SAM" id="MobiDB-lite"/>
    </source>
</evidence>
<dbReference type="SUPFAM" id="SSF74788">
    <property type="entry name" value="Cullin repeat-like"/>
    <property type="match status" value="1"/>
</dbReference>
<dbReference type="Gene3D" id="1.20.1280.170">
    <property type="entry name" value="Exocyst complex component Exo70"/>
    <property type="match status" value="1"/>
</dbReference>
<keyword evidence="3" id="KW-0268">Exocytosis</keyword>
<reference evidence="6 7" key="1">
    <citation type="submission" date="2020-10" db="EMBL/GenBank/DDBJ databases">
        <title>The Coptis chinensis genome and diversification of protoberbering-type alkaloids.</title>
        <authorList>
            <person name="Wang B."/>
            <person name="Shu S."/>
            <person name="Song C."/>
            <person name="Liu Y."/>
        </authorList>
    </citation>
    <scope>NUCLEOTIDE SEQUENCE [LARGE SCALE GENOMIC DNA]</scope>
    <source>
        <strain evidence="6">HL-2020</strain>
        <tissue evidence="6">Leaf</tissue>
    </source>
</reference>
<keyword evidence="2 3" id="KW-0813">Transport</keyword>
<dbReference type="GO" id="GO:0006887">
    <property type="term" value="P:exocytosis"/>
    <property type="evidence" value="ECO:0007669"/>
    <property type="project" value="UniProtKB-KW"/>
</dbReference>
<dbReference type="OrthoDB" id="1922221at2759"/>
<comment type="caution">
    <text evidence="6">The sequence shown here is derived from an EMBL/GenBank/DDBJ whole genome shotgun (WGS) entry which is preliminary data.</text>
</comment>
<dbReference type="InterPro" id="IPR046364">
    <property type="entry name" value="Exo70_C"/>
</dbReference>
<accession>A0A835H0X9</accession>
<dbReference type="PANTHER" id="PTHR12542:SF127">
    <property type="entry name" value="EXOCYST COMPLEX COMPONENT EXO70C1"/>
    <property type="match status" value="1"/>
</dbReference>
<organism evidence="6 7">
    <name type="scientific">Coptis chinensis</name>
    <dbReference type="NCBI Taxonomy" id="261450"/>
    <lineage>
        <taxon>Eukaryota</taxon>
        <taxon>Viridiplantae</taxon>
        <taxon>Streptophyta</taxon>
        <taxon>Embryophyta</taxon>
        <taxon>Tracheophyta</taxon>
        <taxon>Spermatophyta</taxon>
        <taxon>Magnoliopsida</taxon>
        <taxon>Ranunculales</taxon>
        <taxon>Ranunculaceae</taxon>
        <taxon>Coptidoideae</taxon>
        <taxon>Coptis</taxon>
    </lineage>
</organism>
<evidence type="ECO:0000313" key="6">
    <source>
        <dbReference type="EMBL" id="KAF9591260.1"/>
    </source>
</evidence>
<protein>
    <recommendedName>
        <fullName evidence="3">Exocyst subunit Exo70 family protein</fullName>
    </recommendedName>
</protein>
<name>A0A835H0X9_9MAGN</name>